<dbReference type="OrthoDB" id="2438501at2759"/>
<comment type="caution">
    <text evidence="1">The sequence shown here is derived from an EMBL/GenBank/DDBJ whole genome shotgun (WGS) entry which is preliminary data.</text>
</comment>
<name>A0A9N9K1U6_9GLOM</name>
<accession>A0A9N9K1U6</accession>
<dbReference type="AlphaFoldDB" id="A0A9N9K1U6"/>
<reference evidence="1" key="1">
    <citation type="submission" date="2021-06" db="EMBL/GenBank/DDBJ databases">
        <authorList>
            <person name="Kallberg Y."/>
            <person name="Tangrot J."/>
            <person name="Rosling A."/>
        </authorList>
    </citation>
    <scope>NUCLEOTIDE SEQUENCE</scope>
    <source>
        <strain evidence="1">IN212</strain>
    </source>
</reference>
<dbReference type="EMBL" id="CAJVPZ010078972">
    <property type="protein sequence ID" value="CAG8806616.1"/>
    <property type="molecule type" value="Genomic_DNA"/>
</dbReference>
<feature type="non-terminal residue" evidence="1">
    <location>
        <position position="1"/>
    </location>
</feature>
<proteinExistence type="predicted"/>
<evidence type="ECO:0000313" key="1">
    <source>
        <dbReference type="EMBL" id="CAG8806616.1"/>
    </source>
</evidence>
<protein>
    <submittedName>
        <fullName evidence="1">15726_t:CDS:1</fullName>
    </submittedName>
</protein>
<dbReference type="Proteomes" id="UP000789396">
    <property type="component" value="Unassembled WGS sequence"/>
</dbReference>
<keyword evidence="2" id="KW-1185">Reference proteome</keyword>
<sequence length="76" mass="8767">IRDDVLVVIEPNLPLLYTWDFAKNKYKRILNTNGKMCKSYPGGLFLREFNNHGKTKYVPVHKPKGAAVGKIKRPRL</sequence>
<evidence type="ECO:0000313" key="2">
    <source>
        <dbReference type="Proteomes" id="UP000789396"/>
    </source>
</evidence>
<gene>
    <name evidence="1" type="ORF">RFULGI_LOCUS18298</name>
</gene>
<organism evidence="1 2">
    <name type="scientific">Racocetra fulgida</name>
    <dbReference type="NCBI Taxonomy" id="60492"/>
    <lineage>
        <taxon>Eukaryota</taxon>
        <taxon>Fungi</taxon>
        <taxon>Fungi incertae sedis</taxon>
        <taxon>Mucoromycota</taxon>
        <taxon>Glomeromycotina</taxon>
        <taxon>Glomeromycetes</taxon>
        <taxon>Diversisporales</taxon>
        <taxon>Gigasporaceae</taxon>
        <taxon>Racocetra</taxon>
    </lineage>
</organism>